<reference evidence="5" key="2">
    <citation type="submission" date="2025-08" db="UniProtKB">
        <authorList>
            <consortium name="Ensembl"/>
        </authorList>
    </citation>
    <scope>IDENTIFICATION</scope>
</reference>
<sequence length="410" mass="47624">AESFAEHWHPRTTQIVFEKQSGKRVLRLREPRDLYEMSSATSHHLPRWPHECEVIKERIRHLKWVSPVPEPLYKPTGMEKEPACVNTEESTLVYATAEGNLHKCRLWYRCVQLGYLSFPQKNSCIKKKAAHHRILPPNIVLTMKKDLVIHHTHSPPKKKVLLYAYYKPFVCGGKGLHEYTCMYLFLHLQICGIVVTCQYLSQGMRPLMYSEQEAAICGVGWRRVGEQIKYYKNRLETESCQLYSFTWTFQFTYSRDTCYFAHCYPYTYSDLQDYLTNIANDPVKSKRCKIRAMCRSLAGNMVYLLTITSPSQNLEESAQKKAVVLTARVHPGETNSSWMMEGFLDYLLGSSSDARLLRETFIFKVVPMLNPDGVIVGNYRCSLIGRDLNRNYKSILKNSFPSVWYTCNMV</sequence>
<dbReference type="PANTHER" id="PTHR12756">
    <property type="entry name" value="CYTOSOLIC CARBOXYPEPTIDASE"/>
    <property type="match status" value="1"/>
</dbReference>
<dbReference type="Proteomes" id="UP000008672">
    <property type="component" value="Unassembled WGS sequence"/>
</dbReference>
<evidence type="ECO:0000256" key="3">
    <source>
        <dbReference type="PROSITE-ProRule" id="PRU01379"/>
    </source>
</evidence>
<dbReference type="Gene3D" id="3.40.630.10">
    <property type="entry name" value="Zn peptidases"/>
    <property type="match status" value="1"/>
</dbReference>
<dbReference type="Ensembl" id="ENSLACT00000000670.1">
    <property type="protein sequence ID" value="ENSLACP00000000664.1"/>
    <property type="gene ID" value="ENSLACG00000000592.1"/>
</dbReference>
<evidence type="ECO:0000313" key="5">
    <source>
        <dbReference type="Ensembl" id="ENSLACP00000000664.1"/>
    </source>
</evidence>
<dbReference type="Pfam" id="PF00246">
    <property type="entry name" value="Peptidase_M14"/>
    <property type="match status" value="1"/>
</dbReference>
<dbReference type="PANTHER" id="PTHR12756:SF23">
    <property type="entry name" value="CYTOSOLIC CARBOXYPEPTIDASE 3"/>
    <property type="match status" value="1"/>
</dbReference>
<dbReference type="PROSITE" id="PS52035">
    <property type="entry name" value="PEPTIDASE_M14"/>
    <property type="match status" value="1"/>
</dbReference>
<dbReference type="GO" id="GO:0006508">
    <property type="term" value="P:proteolysis"/>
    <property type="evidence" value="ECO:0007669"/>
    <property type="project" value="InterPro"/>
</dbReference>
<dbReference type="GO" id="GO:0004181">
    <property type="term" value="F:metallocarboxypeptidase activity"/>
    <property type="evidence" value="ECO:0007669"/>
    <property type="project" value="InterPro"/>
</dbReference>
<evidence type="ECO:0000256" key="1">
    <source>
        <dbReference type="ARBA" id="ARBA00001947"/>
    </source>
</evidence>
<evidence type="ECO:0000313" key="6">
    <source>
        <dbReference type="Proteomes" id="UP000008672"/>
    </source>
</evidence>
<comment type="cofactor">
    <cofactor evidence="1">
        <name>Zn(2+)</name>
        <dbReference type="ChEBI" id="CHEBI:29105"/>
    </cofactor>
</comment>
<feature type="domain" description="Peptidase M14" evidence="4">
    <location>
        <begin position="264"/>
        <end position="410"/>
    </location>
</feature>
<dbReference type="AlphaFoldDB" id="H2ZTE3"/>
<reference evidence="6" key="1">
    <citation type="submission" date="2011-08" db="EMBL/GenBank/DDBJ databases">
        <title>The draft genome of Latimeria chalumnae.</title>
        <authorList>
            <person name="Di Palma F."/>
            <person name="Alfoldi J."/>
            <person name="Johnson J."/>
            <person name="Berlin A."/>
            <person name="Gnerre S."/>
            <person name="Jaffe D."/>
            <person name="MacCallum I."/>
            <person name="Young S."/>
            <person name="Walker B.J."/>
            <person name="Lander E."/>
            <person name="Lindblad-Toh K."/>
        </authorList>
    </citation>
    <scope>NUCLEOTIDE SEQUENCE [LARGE SCALE GENOMIC DNA]</scope>
    <source>
        <strain evidence="6">Wild caught</strain>
    </source>
</reference>
<dbReference type="InterPro" id="IPR050821">
    <property type="entry name" value="Cytosolic_carboxypeptidase"/>
</dbReference>
<evidence type="ECO:0000256" key="2">
    <source>
        <dbReference type="ARBA" id="ARBA00005988"/>
    </source>
</evidence>
<dbReference type="InterPro" id="IPR000834">
    <property type="entry name" value="Peptidase_M14"/>
</dbReference>
<protein>
    <submittedName>
        <fullName evidence="5">AGBL carboxypeptidase 3</fullName>
    </submittedName>
</protein>
<dbReference type="EMBL" id="AFYH01166468">
    <property type="status" value="NOT_ANNOTATED_CDS"/>
    <property type="molecule type" value="Genomic_DNA"/>
</dbReference>
<dbReference type="SUPFAM" id="SSF53187">
    <property type="entry name" value="Zn-dependent exopeptidases"/>
    <property type="match status" value="1"/>
</dbReference>
<comment type="similarity">
    <text evidence="2 3">Belongs to the peptidase M14 family.</text>
</comment>
<comment type="caution">
    <text evidence="3">Lacks conserved residue(s) required for the propagation of feature annotation.</text>
</comment>
<keyword evidence="6" id="KW-1185">Reference proteome</keyword>
<dbReference type="Gene3D" id="2.60.40.3120">
    <property type="match status" value="1"/>
</dbReference>
<dbReference type="GeneTree" id="ENSGT00940000160916"/>
<dbReference type="GO" id="GO:0008270">
    <property type="term" value="F:zinc ion binding"/>
    <property type="evidence" value="ECO:0007669"/>
    <property type="project" value="InterPro"/>
</dbReference>
<reference evidence="5" key="3">
    <citation type="submission" date="2025-09" db="UniProtKB">
        <authorList>
            <consortium name="Ensembl"/>
        </authorList>
    </citation>
    <scope>IDENTIFICATION</scope>
</reference>
<evidence type="ECO:0000259" key="4">
    <source>
        <dbReference type="PROSITE" id="PS52035"/>
    </source>
</evidence>
<gene>
    <name evidence="5" type="primary">AGBL3</name>
</gene>
<name>H2ZTE3_LATCH</name>
<accession>H2ZTE3</accession>
<proteinExistence type="inferred from homology"/>
<organism evidence="5 6">
    <name type="scientific">Latimeria chalumnae</name>
    <name type="common">Coelacanth</name>
    <dbReference type="NCBI Taxonomy" id="7897"/>
    <lineage>
        <taxon>Eukaryota</taxon>
        <taxon>Metazoa</taxon>
        <taxon>Chordata</taxon>
        <taxon>Craniata</taxon>
        <taxon>Vertebrata</taxon>
        <taxon>Euteleostomi</taxon>
        <taxon>Coelacanthiformes</taxon>
        <taxon>Coelacanthidae</taxon>
        <taxon>Latimeria</taxon>
    </lineage>
</organism>